<keyword evidence="1" id="KW-1133">Transmembrane helix</keyword>
<name>A0A4P7BAU1_9BURK</name>
<dbReference type="Gene3D" id="3.30.700.10">
    <property type="entry name" value="Glycoprotein, Type 4 Pilin"/>
    <property type="match status" value="1"/>
</dbReference>
<reference evidence="2" key="1">
    <citation type="journal article" date="2014" name="Int. J. Syst. Evol. Microbiol.">
        <title>Complete genome sequence of Corynebacterium casei LMG S-19264T (=DSM 44701T), isolated from a smear-ripened cheese.</title>
        <authorList>
            <consortium name="US DOE Joint Genome Institute (JGI-PGF)"/>
            <person name="Walter F."/>
            <person name="Albersmeier A."/>
            <person name="Kalinowski J."/>
            <person name="Ruckert C."/>
        </authorList>
    </citation>
    <scope>NUCLEOTIDE SEQUENCE</scope>
    <source>
        <strain evidence="2">KCTC 12344</strain>
    </source>
</reference>
<feature type="transmembrane region" description="Helical" evidence="1">
    <location>
        <begin position="12"/>
        <end position="36"/>
    </location>
</feature>
<keyword evidence="1" id="KW-0472">Membrane</keyword>
<dbReference type="Proteomes" id="UP000619512">
    <property type="component" value="Unassembled WGS sequence"/>
</dbReference>
<dbReference type="EMBL" id="BMWW01000010">
    <property type="protein sequence ID" value="GGZ06512.1"/>
    <property type="molecule type" value="Genomic_DNA"/>
</dbReference>
<dbReference type="Proteomes" id="UP000294359">
    <property type="component" value="Chromosome"/>
</dbReference>
<reference evidence="3 4" key="2">
    <citation type="submission" date="2019-03" db="EMBL/GenBank/DDBJ databases">
        <title>Draft Genome Sequences of Six Type Strains of the Genus Massilia.</title>
        <authorList>
            <person name="Miess H."/>
            <person name="Frediansyhah A."/>
            <person name="Gross H."/>
        </authorList>
    </citation>
    <scope>NUCLEOTIDE SEQUENCE [LARGE SCALE GENOMIC DNA]</scope>
    <source>
        <strain evidence="3 4">DSM 17505</strain>
    </source>
</reference>
<dbReference type="RefSeq" id="WP_134383058.1">
    <property type="nucleotide sequence ID" value="NZ_BMWW01000010.1"/>
</dbReference>
<accession>A0A4P7BAU1</accession>
<protein>
    <submittedName>
        <fullName evidence="3">Prepilin-type N-terminal cleavage/methylation domain-containing protein</fullName>
    </submittedName>
</protein>
<dbReference type="SUPFAM" id="SSF54523">
    <property type="entry name" value="Pili subunits"/>
    <property type="match status" value="1"/>
</dbReference>
<evidence type="ECO:0000313" key="3">
    <source>
        <dbReference type="EMBL" id="QBQ34982.1"/>
    </source>
</evidence>
<gene>
    <name evidence="3" type="ORF">E1742_01415</name>
    <name evidence="2" type="ORF">GCM10007388_45080</name>
</gene>
<dbReference type="OrthoDB" id="6038212at2"/>
<keyword evidence="1" id="KW-0812">Transmembrane</keyword>
<dbReference type="NCBIfam" id="TIGR02532">
    <property type="entry name" value="IV_pilin_GFxxxE"/>
    <property type="match status" value="1"/>
</dbReference>
<keyword evidence="4" id="KW-1185">Reference proteome</keyword>
<dbReference type="EMBL" id="CP038026">
    <property type="protein sequence ID" value="QBQ34982.1"/>
    <property type="molecule type" value="Genomic_DNA"/>
</dbReference>
<evidence type="ECO:0000313" key="5">
    <source>
        <dbReference type="Proteomes" id="UP000619512"/>
    </source>
</evidence>
<evidence type="ECO:0000256" key="1">
    <source>
        <dbReference type="SAM" id="Phobius"/>
    </source>
</evidence>
<evidence type="ECO:0000313" key="2">
    <source>
        <dbReference type="EMBL" id="GGZ06512.1"/>
    </source>
</evidence>
<evidence type="ECO:0000313" key="4">
    <source>
        <dbReference type="Proteomes" id="UP000294359"/>
    </source>
</evidence>
<dbReference type="AlphaFoldDB" id="A0A4P7BAU1"/>
<reference evidence="2" key="3">
    <citation type="submission" date="2022-12" db="EMBL/GenBank/DDBJ databases">
        <authorList>
            <person name="Sun Q."/>
            <person name="Kim S."/>
        </authorList>
    </citation>
    <scope>NUCLEOTIDE SEQUENCE</scope>
    <source>
        <strain evidence="2">KCTC 12344</strain>
    </source>
</reference>
<proteinExistence type="predicted"/>
<sequence length="241" mass="25365">MTRNSSSNASASGGFTLVEVAIVLVVVGLLIGGLITPLSTQMEQRRVADTRKAMAEAREALTGFAIRNGYLPCPAISAANGLEDRAGERCTNERRIGFLPWATLGMPKLDSWGHLYVYSVTPEFADSDARFRLNTPRDITVATRDAGGNLVAATAPNDIPAVILSAGRNGYGGFSELGVRAADAGSGNIDEKTNIASPGNAFISRDGADNPGAPGGAYDDLVVWLSPNILFNRMIAAQRLP</sequence>
<organism evidence="2 5">
    <name type="scientific">Pseudoduganella plicata</name>
    <dbReference type="NCBI Taxonomy" id="321984"/>
    <lineage>
        <taxon>Bacteria</taxon>
        <taxon>Pseudomonadati</taxon>
        <taxon>Pseudomonadota</taxon>
        <taxon>Betaproteobacteria</taxon>
        <taxon>Burkholderiales</taxon>
        <taxon>Oxalobacteraceae</taxon>
        <taxon>Telluria group</taxon>
        <taxon>Pseudoduganella</taxon>
    </lineage>
</organism>
<dbReference type="InterPro" id="IPR012902">
    <property type="entry name" value="N_methyl_site"/>
</dbReference>
<dbReference type="InterPro" id="IPR045584">
    <property type="entry name" value="Pilin-like"/>
</dbReference>